<evidence type="ECO:0000313" key="2">
    <source>
        <dbReference type="EMBL" id="CBX89811.1"/>
    </source>
</evidence>
<protein>
    <submittedName>
        <fullName evidence="2">Methane monooxygenase</fullName>
    </submittedName>
</protein>
<accession>E5BBK6</accession>
<reference evidence="2" key="1">
    <citation type="submission" date="2010-11" db="EMBL/GenBank/DDBJ databases">
        <title>Organic compounds inhibit oxidation of methane by mire methanotrophs.</title>
        <authorList>
            <person name="Wieczorek A.S."/>
            <person name="Drake H.L."/>
            <person name="Kolb S."/>
        </authorList>
    </citation>
    <scope>NUCLEOTIDE SEQUENCE</scope>
</reference>
<organism evidence="2">
    <name type="scientific">uncultured methanotrophic bacterium</name>
    <dbReference type="NCBI Taxonomy" id="288814"/>
    <lineage>
        <taxon>Bacteria</taxon>
        <taxon>environmental samples</taxon>
    </lineage>
</organism>
<dbReference type="AlphaFoldDB" id="E5BBK6"/>
<sequence>HGVRQGRAPVRHAPRWSFPSRRRQQSASPVGRDHESDLELPRSGRIQRHRRLGDAVGFSHGRRAEERLSGPGPRRNSSHPSVRLHQPLFLQALSRPGRSQRRSPHPRDRSVMEGHEARVCRWLHLGRRGGMLGQSPARRRGLLHQPADRRRHRMGLGQRRRDHADRVPFRRDRRTASYGQWLSDGGVDRQRPGRREISEHRFEQRILDAAEIFHAGARIFVRIRLQ</sequence>
<dbReference type="EMBL" id="FR726166">
    <property type="protein sequence ID" value="CBX89811.1"/>
    <property type="molecule type" value="Genomic_DNA"/>
</dbReference>
<proteinExistence type="predicted"/>
<keyword evidence="2" id="KW-0503">Monooxygenase</keyword>
<feature type="region of interest" description="Disordered" evidence="1">
    <location>
        <begin position="1"/>
        <end position="113"/>
    </location>
</feature>
<evidence type="ECO:0000256" key="1">
    <source>
        <dbReference type="SAM" id="MobiDB-lite"/>
    </source>
</evidence>
<feature type="compositionally biased region" description="Basic and acidic residues" evidence="1">
    <location>
        <begin position="31"/>
        <end position="42"/>
    </location>
</feature>
<feature type="non-terminal residue" evidence="2">
    <location>
        <position position="226"/>
    </location>
</feature>
<feature type="compositionally biased region" description="Basic residues" evidence="1">
    <location>
        <begin position="1"/>
        <end position="24"/>
    </location>
</feature>
<gene>
    <name evidence="2" type="primary">mmox</name>
</gene>
<feature type="non-terminal residue" evidence="2">
    <location>
        <position position="1"/>
    </location>
</feature>
<keyword evidence="2" id="KW-0560">Oxidoreductase</keyword>
<dbReference type="GO" id="GO:0004497">
    <property type="term" value="F:monooxygenase activity"/>
    <property type="evidence" value="ECO:0007669"/>
    <property type="project" value="UniProtKB-KW"/>
</dbReference>
<name>E5BBK6_9BACT</name>